<keyword evidence="1" id="KW-1133">Transmembrane helix</keyword>
<organism evidence="2 3">
    <name type="scientific">Plasmodium vivax</name>
    <name type="common">malaria parasite P. vivax</name>
    <dbReference type="NCBI Taxonomy" id="5855"/>
    <lineage>
        <taxon>Eukaryota</taxon>
        <taxon>Sar</taxon>
        <taxon>Alveolata</taxon>
        <taxon>Apicomplexa</taxon>
        <taxon>Aconoidasida</taxon>
        <taxon>Haemosporida</taxon>
        <taxon>Plasmodiidae</taxon>
        <taxon>Plasmodium</taxon>
        <taxon>Plasmodium (Plasmodium)</taxon>
    </lineage>
</organism>
<keyword evidence="1" id="KW-0472">Membrane</keyword>
<protein>
    <submittedName>
        <fullName evidence="2">VIR protein</fullName>
    </submittedName>
</protein>
<dbReference type="InterPro" id="IPR008780">
    <property type="entry name" value="Plasmodium_Vir"/>
</dbReference>
<name>A0A564ZN81_PLAVI</name>
<keyword evidence="1" id="KW-0812">Transmembrane</keyword>
<dbReference type="OrthoDB" id="382814at2759"/>
<dbReference type="VEuPathDB" id="PlasmoDB:PVW1_110006500"/>
<dbReference type="VEuPathDB" id="PlasmoDB:PVPAM_030029200"/>
<sequence>MLTKKSENESYRSLDNLAKNRINSKLEDSKLFKFYEKFDEVTNLDSAFFSSEKLEKIPSEYKEGIYKKLWNNLYRLSKYTEYFSNIQEKNDNICAYLKFWFYDRILSENVKALNINTFLARWEEFKKYVFQSNNCPCDFFPIKLKEIKELKRLHDYVIFHEDLKLEGDIHEKMCNDINLNLLKESIGIYIQKDVECGCNNNSAYCKEFNKYIKNHVNEDLKFPFKDKCVHTDPSEAHEKGDDVDVTKDTVFTQLNEDCEFFENVPLNIFYEELNNWYKHGSESSCICDIFTNSKFTNDVKAKDLCNCLTEILENWDYLLEHFKAGCNERTCCDYLNYWLHKKMVKNSYNYKTIQYIYAAWDVINRNRKKGYNYCWHKNFELLSSEFNNKKQLYEFLEHYDSIKNKLNNVDSSNNIEYCTFIKTIFELYLDIEKSNTAQIYNEEIRYFRQKINCELSYLKTKCSDMCLHLVFQTKDKKFCQSNEKSEVYKEYNIEELSKSKGKYEHFNREDEIDNYCNYCTEILPLERDYPGINELCKKLARNLIDITKETAENNDDIKNNCEYLTHWIYDEMRKLPSSTSQSIGNIPFVHKLLDAGYRINETLKNKHCRFKYYRDYSFEELKEMKELHDFFKIYNDINNKITTIGSENSNYCKYISHIYDLYKKYIKNCCEYYYKENHYNDNCSDYFNCDKTYDPNNLLIKLNCSSKLSDEESKKVYDVATIDRLAKLMTEKSEEQSKLLSKSMSEKSKVQTESLAELVTVKPQEQSELIFKDRNVLITSENLFSALLNDPFYVASLGFFGLLGIFFTLFCFYKFTPLGSNFRKKSSGYEISKNNYNQKGRKKLLYDNSESNNTNLKNRPYKLAYQSS</sequence>
<proteinExistence type="predicted"/>
<evidence type="ECO:0000313" key="3">
    <source>
        <dbReference type="Proteomes" id="UP000220605"/>
    </source>
</evidence>
<gene>
    <name evidence="2" type="ORF">PVP01_0101400</name>
</gene>
<evidence type="ECO:0000313" key="2">
    <source>
        <dbReference type="EMBL" id="VUZ93035.1"/>
    </source>
</evidence>
<feature type="transmembrane region" description="Helical" evidence="1">
    <location>
        <begin position="792"/>
        <end position="815"/>
    </location>
</feature>
<reference evidence="3" key="1">
    <citation type="submission" date="2016-07" db="EMBL/GenBank/DDBJ databases">
        <authorList>
            <consortium name="Pathogen Informatics"/>
        </authorList>
    </citation>
    <scope>NUCLEOTIDE SEQUENCE [LARGE SCALE GENOMIC DNA]</scope>
</reference>
<dbReference type="AlphaFoldDB" id="A0A564ZN81"/>
<dbReference type="VEuPathDB" id="PlasmoDB:PVX_110300"/>
<dbReference type="EMBL" id="LT635612">
    <property type="protein sequence ID" value="VUZ93035.1"/>
    <property type="molecule type" value="Genomic_DNA"/>
</dbReference>
<dbReference type="Proteomes" id="UP000220605">
    <property type="component" value="Chromosome 1"/>
</dbReference>
<evidence type="ECO:0000256" key="1">
    <source>
        <dbReference type="SAM" id="Phobius"/>
    </source>
</evidence>
<accession>A0A564ZN81</accession>
<dbReference type="Pfam" id="PF05795">
    <property type="entry name" value="Plasmodium_Vir"/>
    <property type="match status" value="3"/>
</dbReference>
<dbReference type="VEuPathDB" id="PlasmoDB:PVP01_0101400"/>